<proteinExistence type="predicted"/>
<gene>
    <name evidence="2" type="ORF">S03H2_25898</name>
</gene>
<dbReference type="InterPro" id="IPR036388">
    <property type="entry name" value="WH-like_DNA-bd_sf"/>
</dbReference>
<dbReference type="EMBL" id="BARU01014801">
    <property type="protein sequence ID" value="GAH36939.1"/>
    <property type="molecule type" value="Genomic_DNA"/>
</dbReference>
<name>X1G5V8_9ZZZZ</name>
<accession>X1G5V8</accession>
<dbReference type="InterPro" id="IPR002831">
    <property type="entry name" value="Tscrpt_reg_TrmB_N"/>
</dbReference>
<sequence length="56" mass="6325">TGPKKIQELIDETKIPQTSIYRIVGKLVSEGSVERMMGRVTLTTNGRMRYTGQLEN</sequence>
<dbReference type="SUPFAM" id="SSF46785">
    <property type="entry name" value="Winged helix' DNA-binding domain"/>
    <property type="match status" value="1"/>
</dbReference>
<feature type="domain" description="Transcription regulator TrmB N-terminal" evidence="1">
    <location>
        <begin position="2"/>
        <end position="39"/>
    </location>
</feature>
<dbReference type="Pfam" id="PF01978">
    <property type="entry name" value="TrmB"/>
    <property type="match status" value="1"/>
</dbReference>
<evidence type="ECO:0000259" key="1">
    <source>
        <dbReference type="Pfam" id="PF01978"/>
    </source>
</evidence>
<protein>
    <recommendedName>
        <fullName evidence="1">Transcription regulator TrmB N-terminal domain-containing protein</fullName>
    </recommendedName>
</protein>
<dbReference type="AlphaFoldDB" id="X1G5V8"/>
<evidence type="ECO:0000313" key="2">
    <source>
        <dbReference type="EMBL" id="GAH36939.1"/>
    </source>
</evidence>
<reference evidence="2" key="1">
    <citation type="journal article" date="2014" name="Front. Microbiol.">
        <title>High frequency of phylogenetically diverse reductive dehalogenase-homologous genes in deep subseafloor sedimentary metagenomes.</title>
        <authorList>
            <person name="Kawai M."/>
            <person name="Futagami T."/>
            <person name="Toyoda A."/>
            <person name="Takaki Y."/>
            <person name="Nishi S."/>
            <person name="Hori S."/>
            <person name="Arai W."/>
            <person name="Tsubouchi T."/>
            <person name="Morono Y."/>
            <person name="Uchiyama I."/>
            <person name="Ito T."/>
            <person name="Fujiyama A."/>
            <person name="Inagaki F."/>
            <person name="Takami H."/>
        </authorList>
    </citation>
    <scope>NUCLEOTIDE SEQUENCE</scope>
    <source>
        <strain evidence="2">Expedition CK06-06</strain>
    </source>
</reference>
<comment type="caution">
    <text evidence="2">The sequence shown here is derived from an EMBL/GenBank/DDBJ whole genome shotgun (WGS) entry which is preliminary data.</text>
</comment>
<dbReference type="Gene3D" id="1.10.10.10">
    <property type="entry name" value="Winged helix-like DNA-binding domain superfamily/Winged helix DNA-binding domain"/>
    <property type="match status" value="1"/>
</dbReference>
<dbReference type="InterPro" id="IPR036390">
    <property type="entry name" value="WH_DNA-bd_sf"/>
</dbReference>
<feature type="non-terminal residue" evidence="2">
    <location>
        <position position="1"/>
    </location>
</feature>
<organism evidence="2">
    <name type="scientific">marine sediment metagenome</name>
    <dbReference type="NCBI Taxonomy" id="412755"/>
    <lineage>
        <taxon>unclassified sequences</taxon>
        <taxon>metagenomes</taxon>
        <taxon>ecological metagenomes</taxon>
    </lineage>
</organism>